<protein>
    <recommendedName>
        <fullName evidence="3">Cyanobacterial membrane protein, in cluster with PxcA</fullName>
    </recommendedName>
</protein>
<evidence type="ECO:0000313" key="2">
    <source>
        <dbReference type="Proteomes" id="UP000002384"/>
    </source>
</evidence>
<dbReference type="HOGENOM" id="CLU_388705_0_0_3"/>
<evidence type="ECO:0008006" key="3">
    <source>
        <dbReference type="Google" id="ProtNLM"/>
    </source>
</evidence>
<evidence type="ECO:0000313" key="1">
    <source>
        <dbReference type="EMBL" id="ACK72053.1"/>
    </source>
</evidence>
<sequence length="729" mass="82880">MSLLPIWFIGTTRSGKTTHLVKQFCLWIQEKALLAQKSEPSQKQPQQLASAMLIFAANDDNRSILRDHLSLAVSGRFPINCKTPLGFITDEVMLFWPLLFETLNLKAQFPIRLRPETEQELATRLWRPHLEQTFLQQAGVSEYRFVRRTLDLMQLAGAAGIAVEDIPVMLEQGLSETLIRSQWPGVIRPEQLADNFVSSAQEVHEAHRIGQLILEWREWCLERGLLSYGLIYELYWRYLLPNPNYQGHLISRYQAIFADDVDDYPAIARELFDFLLAQGAHGVFTYNPDGQVRLGLGADPNYLAELASSCEIIDLSPKSGLASQIGETVIEMVTEPLYINSLPEEIQSLQTTSRAQMLRKTAEVIIDLIKKEDANPSDIAVIAPGLDEIARYALREILTTAGIPVEPLNEQRPLISSPLVRALLTLLGLVYRGLGRLVLRDDVAEMLVILSCQSKPGETLADKKLVPEIDPVRAGLIADYCYHIDPEKPALLPVETFPRWDRLGNRATAAYGMIRDWIEQTQILLQQQRLTSPILVLDRGIKQFISKGNYLAYDQMSELRELMETAQHFWEIDRRVRQYEPISDLPHHAISEFIQLLRRGTITANPRPLRYFGNKPPAVTLSNIFQYRSLRSFHRWQFWLDAGSMLWEKGGSATLFAAPLFLREWTGRSLTSEEELEMDQARLRRILKDLLGRVGEGVFLCHSDLGVTGTEHAGPLLTLVHSSRELIYN</sequence>
<reference evidence="2" key="1">
    <citation type="journal article" date="2011" name="MBio">
        <title>Novel metabolic attributes of the genus Cyanothece, comprising a group of unicellular nitrogen-fixing Cyanobacteria.</title>
        <authorList>
            <person name="Bandyopadhyay A."/>
            <person name="Elvitigala T."/>
            <person name="Welsh E."/>
            <person name="Stockel J."/>
            <person name="Liberton M."/>
            <person name="Min H."/>
            <person name="Sherman L.A."/>
            <person name="Pakrasi H.B."/>
        </authorList>
    </citation>
    <scope>NUCLEOTIDE SEQUENCE [LARGE SCALE GENOMIC DNA]</scope>
    <source>
        <strain evidence="2">PCC 7424</strain>
    </source>
</reference>
<dbReference type="OrthoDB" id="445799at2"/>
<dbReference type="AlphaFoldDB" id="B7KHV6"/>
<dbReference type="STRING" id="65393.PCC7424_3670"/>
<organism evidence="1 2">
    <name type="scientific">Gloeothece citriformis (strain PCC 7424)</name>
    <name type="common">Cyanothece sp. (strain PCC 7424)</name>
    <dbReference type="NCBI Taxonomy" id="65393"/>
    <lineage>
        <taxon>Bacteria</taxon>
        <taxon>Bacillati</taxon>
        <taxon>Cyanobacteriota</taxon>
        <taxon>Cyanophyceae</taxon>
        <taxon>Oscillatoriophycideae</taxon>
        <taxon>Chroococcales</taxon>
        <taxon>Aphanothecaceae</taxon>
        <taxon>Gloeothece</taxon>
        <taxon>Gloeothece citriformis</taxon>
    </lineage>
</organism>
<gene>
    <name evidence="1" type="ordered locus">PCC7424_3670</name>
</gene>
<proteinExistence type="predicted"/>
<dbReference type="SUPFAM" id="SSF52540">
    <property type="entry name" value="P-loop containing nucleoside triphosphate hydrolases"/>
    <property type="match status" value="1"/>
</dbReference>
<dbReference type="KEGG" id="cyc:PCC7424_3670"/>
<dbReference type="eggNOG" id="COG0572">
    <property type="taxonomic scope" value="Bacteria"/>
</dbReference>
<accession>B7KHV6</accession>
<dbReference type="EMBL" id="CP001291">
    <property type="protein sequence ID" value="ACK72053.1"/>
    <property type="molecule type" value="Genomic_DNA"/>
</dbReference>
<name>B7KHV6_GLOC7</name>
<dbReference type="InterPro" id="IPR027417">
    <property type="entry name" value="P-loop_NTPase"/>
</dbReference>
<keyword evidence="2" id="KW-1185">Reference proteome</keyword>
<dbReference type="Proteomes" id="UP000002384">
    <property type="component" value="Chromosome"/>
</dbReference>
<dbReference type="RefSeq" id="WP_015955646.1">
    <property type="nucleotide sequence ID" value="NC_011729.1"/>
</dbReference>